<organism evidence="1 2">
    <name type="scientific">Polarella glacialis</name>
    <name type="common">Dinoflagellate</name>
    <dbReference type="NCBI Taxonomy" id="89957"/>
    <lineage>
        <taxon>Eukaryota</taxon>
        <taxon>Sar</taxon>
        <taxon>Alveolata</taxon>
        <taxon>Dinophyceae</taxon>
        <taxon>Suessiales</taxon>
        <taxon>Suessiaceae</taxon>
        <taxon>Polarella</taxon>
    </lineage>
</organism>
<comment type="caution">
    <text evidence="1">The sequence shown here is derived from an EMBL/GenBank/DDBJ whole genome shotgun (WGS) entry which is preliminary data.</text>
</comment>
<dbReference type="EMBL" id="CAJNNW010035108">
    <property type="protein sequence ID" value="CAE8725676.1"/>
    <property type="molecule type" value="Genomic_DNA"/>
</dbReference>
<evidence type="ECO:0000313" key="1">
    <source>
        <dbReference type="EMBL" id="CAE8725676.1"/>
    </source>
</evidence>
<protein>
    <submittedName>
        <fullName evidence="1">Uncharacterized protein</fullName>
    </submittedName>
</protein>
<accession>A0A813LCV2</accession>
<proteinExistence type="predicted"/>
<gene>
    <name evidence="1" type="ORF">PGLA2088_LOCUS44234</name>
</gene>
<reference evidence="1" key="1">
    <citation type="submission" date="2021-02" db="EMBL/GenBank/DDBJ databases">
        <authorList>
            <person name="Dougan E. K."/>
            <person name="Rhodes N."/>
            <person name="Thang M."/>
            <person name="Chan C."/>
        </authorList>
    </citation>
    <scope>NUCLEOTIDE SEQUENCE</scope>
</reference>
<name>A0A813LCV2_POLGL</name>
<dbReference type="AlphaFoldDB" id="A0A813LCV2"/>
<sequence length="404" mass="43472">MASGPSIASGPGAWLQDLGFSGSRRDAATLTLEECGPGLLVALGEHAGTLTWLVSLALTPQLQRTHYGESALRGLLHRFGALQGTFASTEALGDRHHSQLLVARGQAEAEAVARRGTEAAMGSELQKLHRALAAERNGRESLLREAANMQEELRFVAGAAKQANGQLAERRTGQEDDRQTAMVASLELARTREAAAASHAQQRRLEAEIAELRRIIEGRDLQVCELRGALVAAGGNSKLAAKLAAEREGELALSWRKRAEEVELTAVDRGRQALQAQARWEAARTELRLIESLLTCAAGIPPGVLPDARRQKGSWRLPGEGTCGKDERKALALAQRAEAIFREHVVHGRQVGPASRGALRQAIGVEESEVLLMEFQVGDHGRPQAPFTSQVRAASTYSGWMPGD</sequence>
<evidence type="ECO:0000313" key="2">
    <source>
        <dbReference type="Proteomes" id="UP000626109"/>
    </source>
</evidence>
<dbReference type="Proteomes" id="UP000626109">
    <property type="component" value="Unassembled WGS sequence"/>
</dbReference>